<reference evidence="2 3" key="1">
    <citation type="submission" date="2024-03" db="EMBL/GenBank/DDBJ databases">
        <authorList>
            <person name="Gkanogiannis A."/>
            <person name="Becerra Lopez-Lavalle L."/>
        </authorList>
    </citation>
    <scope>NUCLEOTIDE SEQUENCE [LARGE SCALE GENOMIC DNA]</scope>
</reference>
<accession>A0ABP0YTS1</accession>
<sequence>MAEQNIRLLVLGFLFLGLFVSCQYVHLHGIIIQAAESREVKLGRRFMFDDTRKEEVRGRSQKNPSGPNPIGNRHPPSIHG</sequence>
<protein>
    <submittedName>
        <fullName evidence="2">Uncharacterized protein</fullName>
    </submittedName>
</protein>
<evidence type="ECO:0000256" key="1">
    <source>
        <dbReference type="SAM" id="MobiDB-lite"/>
    </source>
</evidence>
<dbReference type="EMBL" id="OZ021740">
    <property type="protein sequence ID" value="CAK9323761.1"/>
    <property type="molecule type" value="Genomic_DNA"/>
</dbReference>
<evidence type="ECO:0000313" key="3">
    <source>
        <dbReference type="Proteomes" id="UP001642487"/>
    </source>
</evidence>
<dbReference type="PROSITE" id="PS51257">
    <property type="entry name" value="PROKAR_LIPOPROTEIN"/>
    <property type="match status" value="1"/>
</dbReference>
<keyword evidence="3" id="KW-1185">Reference proteome</keyword>
<gene>
    <name evidence="2" type="ORF">CITCOLO1_LOCUS15966</name>
</gene>
<dbReference type="Proteomes" id="UP001642487">
    <property type="component" value="Chromosome 6"/>
</dbReference>
<organism evidence="2 3">
    <name type="scientific">Citrullus colocynthis</name>
    <name type="common">colocynth</name>
    <dbReference type="NCBI Taxonomy" id="252529"/>
    <lineage>
        <taxon>Eukaryota</taxon>
        <taxon>Viridiplantae</taxon>
        <taxon>Streptophyta</taxon>
        <taxon>Embryophyta</taxon>
        <taxon>Tracheophyta</taxon>
        <taxon>Spermatophyta</taxon>
        <taxon>Magnoliopsida</taxon>
        <taxon>eudicotyledons</taxon>
        <taxon>Gunneridae</taxon>
        <taxon>Pentapetalae</taxon>
        <taxon>rosids</taxon>
        <taxon>fabids</taxon>
        <taxon>Cucurbitales</taxon>
        <taxon>Cucurbitaceae</taxon>
        <taxon>Benincaseae</taxon>
        <taxon>Citrullus</taxon>
    </lineage>
</organism>
<evidence type="ECO:0000313" key="2">
    <source>
        <dbReference type="EMBL" id="CAK9323761.1"/>
    </source>
</evidence>
<feature type="region of interest" description="Disordered" evidence="1">
    <location>
        <begin position="52"/>
        <end position="80"/>
    </location>
</feature>
<proteinExistence type="predicted"/>
<name>A0ABP0YTS1_9ROSI</name>